<keyword evidence="3" id="KW-0326">Glycosidase</keyword>
<feature type="signal peptide" evidence="1">
    <location>
        <begin position="1"/>
        <end position="18"/>
    </location>
</feature>
<sequence>MPNLNFLALALLVPGVFSKPLHPVRRQSGLDGFVQAESSIARQGVLNNIGANGSAVQGAAAGVVVASPFKVNPDCQ</sequence>
<keyword evidence="1" id="KW-0732">Signal</keyword>
<organism evidence="3 4">
    <name type="scientific">Penicillium chermesinum</name>
    <dbReference type="NCBI Taxonomy" id="63820"/>
    <lineage>
        <taxon>Eukaryota</taxon>
        <taxon>Fungi</taxon>
        <taxon>Dikarya</taxon>
        <taxon>Ascomycota</taxon>
        <taxon>Pezizomycotina</taxon>
        <taxon>Eurotiomycetes</taxon>
        <taxon>Eurotiomycetidae</taxon>
        <taxon>Eurotiales</taxon>
        <taxon>Aspergillaceae</taxon>
        <taxon>Penicillium</taxon>
    </lineage>
</organism>
<dbReference type="GeneID" id="83202365"/>
<gene>
    <name evidence="3" type="ORF">N7468_005766</name>
</gene>
<dbReference type="Gene3D" id="1.50.10.10">
    <property type="match status" value="1"/>
</dbReference>
<dbReference type="InterPro" id="IPR012341">
    <property type="entry name" value="6hp_glycosidase-like_sf"/>
</dbReference>
<dbReference type="EMBL" id="JAPQKS010000004">
    <property type="protein sequence ID" value="KAJ5232810.1"/>
    <property type="molecule type" value="Genomic_DNA"/>
</dbReference>
<keyword evidence="3" id="KW-0378">Hydrolase</keyword>
<protein>
    <submittedName>
        <fullName evidence="3">Six-hairpin glycosidase</fullName>
    </submittedName>
</protein>
<dbReference type="RefSeq" id="XP_058330802.1">
    <property type="nucleotide sequence ID" value="XM_058475062.1"/>
</dbReference>
<evidence type="ECO:0000256" key="1">
    <source>
        <dbReference type="SAM" id="SignalP"/>
    </source>
</evidence>
<dbReference type="SUPFAM" id="SSF48208">
    <property type="entry name" value="Six-hairpin glycosidases"/>
    <property type="match status" value="1"/>
</dbReference>
<dbReference type="AlphaFoldDB" id="A0A9W9TNA5"/>
<evidence type="ECO:0000313" key="3">
    <source>
        <dbReference type="EMBL" id="KAJ5232810.1"/>
    </source>
</evidence>
<comment type="caution">
    <text evidence="3">The sequence shown here is derived from an EMBL/GenBank/DDBJ whole genome shotgun (WGS) entry which is preliminary data.</text>
</comment>
<proteinExistence type="predicted"/>
<name>A0A9W9TNA5_9EURO</name>
<dbReference type="Pfam" id="PF00723">
    <property type="entry name" value="Glyco_hydro_15"/>
    <property type="match status" value="1"/>
</dbReference>
<feature type="domain" description="GH15-like" evidence="2">
    <location>
        <begin position="40"/>
        <end position="74"/>
    </location>
</feature>
<dbReference type="GO" id="GO:0016798">
    <property type="term" value="F:hydrolase activity, acting on glycosyl bonds"/>
    <property type="evidence" value="ECO:0007669"/>
    <property type="project" value="UniProtKB-KW"/>
</dbReference>
<dbReference type="InterPro" id="IPR008928">
    <property type="entry name" value="6-hairpin_glycosidase_sf"/>
</dbReference>
<feature type="chain" id="PRO_5040930954" evidence="1">
    <location>
        <begin position="19"/>
        <end position="76"/>
    </location>
</feature>
<reference evidence="3" key="1">
    <citation type="submission" date="2022-11" db="EMBL/GenBank/DDBJ databases">
        <authorList>
            <person name="Petersen C."/>
        </authorList>
    </citation>
    <scope>NUCLEOTIDE SEQUENCE</scope>
    <source>
        <strain evidence="3">IBT 19713</strain>
    </source>
</reference>
<keyword evidence="4" id="KW-1185">Reference proteome</keyword>
<dbReference type="Proteomes" id="UP001150941">
    <property type="component" value="Unassembled WGS sequence"/>
</dbReference>
<evidence type="ECO:0000313" key="4">
    <source>
        <dbReference type="Proteomes" id="UP001150941"/>
    </source>
</evidence>
<reference evidence="3" key="2">
    <citation type="journal article" date="2023" name="IMA Fungus">
        <title>Comparative genomic study of the Penicillium genus elucidates a diverse pangenome and 15 lateral gene transfer events.</title>
        <authorList>
            <person name="Petersen C."/>
            <person name="Sorensen T."/>
            <person name="Nielsen M.R."/>
            <person name="Sondergaard T.E."/>
            <person name="Sorensen J.L."/>
            <person name="Fitzpatrick D.A."/>
            <person name="Frisvad J.C."/>
            <person name="Nielsen K.L."/>
        </authorList>
    </citation>
    <scope>NUCLEOTIDE SEQUENCE</scope>
    <source>
        <strain evidence="3">IBT 19713</strain>
    </source>
</reference>
<evidence type="ECO:0000259" key="2">
    <source>
        <dbReference type="Pfam" id="PF00723"/>
    </source>
</evidence>
<dbReference type="InterPro" id="IPR011613">
    <property type="entry name" value="GH15-like"/>
</dbReference>
<dbReference type="GO" id="GO:0005975">
    <property type="term" value="P:carbohydrate metabolic process"/>
    <property type="evidence" value="ECO:0007669"/>
    <property type="project" value="InterPro"/>
</dbReference>
<accession>A0A9W9TNA5</accession>